<proteinExistence type="predicted"/>
<evidence type="ECO:0000313" key="2">
    <source>
        <dbReference type="Proteomes" id="UP001153712"/>
    </source>
</evidence>
<protein>
    <submittedName>
        <fullName evidence="1">Uncharacterized protein</fullName>
    </submittedName>
</protein>
<accession>A0A9N9TKH6</accession>
<keyword evidence="2" id="KW-1185">Reference proteome</keyword>
<evidence type="ECO:0000313" key="1">
    <source>
        <dbReference type="EMBL" id="CAG9858004.1"/>
    </source>
</evidence>
<organism evidence="1 2">
    <name type="scientific">Phyllotreta striolata</name>
    <name type="common">Striped flea beetle</name>
    <name type="synonym">Crioceris striolata</name>
    <dbReference type="NCBI Taxonomy" id="444603"/>
    <lineage>
        <taxon>Eukaryota</taxon>
        <taxon>Metazoa</taxon>
        <taxon>Ecdysozoa</taxon>
        <taxon>Arthropoda</taxon>
        <taxon>Hexapoda</taxon>
        <taxon>Insecta</taxon>
        <taxon>Pterygota</taxon>
        <taxon>Neoptera</taxon>
        <taxon>Endopterygota</taxon>
        <taxon>Coleoptera</taxon>
        <taxon>Polyphaga</taxon>
        <taxon>Cucujiformia</taxon>
        <taxon>Chrysomeloidea</taxon>
        <taxon>Chrysomelidae</taxon>
        <taxon>Galerucinae</taxon>
        <taxon>Alticini</taxon>
        <taxon>Phyllotreta</taxon>
    </lineage>
</organism>
<sequence>MQALLIRTALMYKCSEGSMGYIVTVAAEENKFFI</sequence>
<dbReference type="AlphaFoldDB" id="A0A9N9TKH6"/>
<reference evidence="1" key="1">
    <citation type="submission" date="2022-01" db="EMBL/GenBank/DDBJ databases">
        <authorList>
            <person name="King R."/>
        </authorList>
    </citation>
    <scope>NUCLEOTIDE SEQUENCE</scope>
</reference>
<dbReference type="Proteomes" id="UP001153712">
    <property type="component" value="Chromosome 15"/>
</dbReference>
<gene>
    <name evidence="1" type="ORF">PHYEVI_LOCUS4397</name>
</gene>
<name>A0A9N9TKH6_PHYSR</name>
<dbReference type="EMBL" id="OU900108">
    <property type="protein sequence ID" value="CAG9858004.1"/>
    <property type="molecule type" value="Genomic_DNA"/>
</dbReference>